<evidence type="ECO:0000313" key="1">
    <source>
        <dbReference type="EMBL" id="SFQ38794.1"/>
    </source>
</evidence>
<evidence type="ECO:0000313" key="2">
    <source>
        <dbReference type="Proteomes" id="UP000198892"/>
    </source>
</evidence>
<name>A0A1I5Y3R6_9BACI</name>
<dbReference type="EMBL" id="FOXD01000035">
    <property type="protein sequence ID" value="SFQ38794.1"/>
    <property type="molecule type" value="Genomic_DNA"/>
</dbReference>
<sequence length="47" mass="5504">MEGVLVRAADTKERVQMIYEAKDGMLSQRIVTVHKLNKKDVLVWCHY</sequence>
<dbReference type="RefSeq" id="WP_170841220.1">
    <property type="nucleotide sequence ID" value="NZ_FOXD01000035.1"/>
</dbReference>
<dbReference type="STRING" id="1884432.SAMN05518683_13510"/>
<dbReference type="AlphaFoldDB" id="A0A1I5Y3R6"/>
<reference evidence="2" key="1">
    <citation type="submission" date="2016-10" db="EMBL/GenBank/DDBJ databases">
        <authorList>
            <person name="Varghese N."/>
            <person name="Submissions S."/>
        </authorList>
    </citation>
    <scope>NUCLEOTIDE SEQUENCE [LARGE SCALE GENOMIC DNA]</scope>
    <source>
        <strain evidence="2">S7</strain>
    </source>
</reference>
<accession>A0A1I5Y3R6</accession>
<protein>
    <submittedName>
        <fullName evidence="1">Uncharacterized protein</fullName>
    </submittedName>
</protein>
<organism evidence="1 2">
    <name type="scientific">Salibacterium halotolerans</name>
    <dbReference type="NCBI Taxonomy" id="1884432"/>
    <lineage>
        <taxon>Bacteria</taxon>
        <taxon>Bacillati</taxon>
        <taxon>Bacillota</taxon>
        <taxon>Bacilli</taxon>
        <taxon>Bacillales</taxon>
        <taxon>Bacillaceae</taxon>
    </lineage>
</organism>
<proteinExistence type="predicted"/>
<dbReference type="Proteomes" id="UP000198892">
    <property type="component" value="Unassembled WGS sequence"/>
</dbReference>
<gene>
    <name evidence="1" type="ORF">SAMN05518683_13510</name>
</gene>
<keyword evidence="2" id="KW-1185">Reference proteome</keyword>